<keyword evidence="1" id="KW-0349">Heme</keyword>
<feature type="transmembrane region" description="Helical" evidence="4">
    <location>
        <begin position="321"/>
        <end position="341"/>
    </location>
</feature>
<sequence>MMSLPSTMKMPRYITIVVAFLALFLDESTVAFSFSSSTVRTTSLIGHQQPAALRSSPSLSLVGNSRRAKHRQSGFTVLFYESDGSSTIADMASSKSSSSPLDRFHRQASQVQQADKPCILTIHGQRYNMTAWANSHPGGAKVLERFHDKDASKAFEAAHHSPEAYAMLKDFLVTENVEDKQQDDVVTSTASTIVTETATAIPWRRRFRKKLFTMEDPIGIHKYLGIFCLLNFLGRFAQMYFGDPAAGLGRRGHPWFSMACLLPHALLSVSSLIFHTVPKERVVGKPMIWQEFRIHNIVFGVRSVLTAFIASMAIKLGNTPTVRTVAILASGGCVLLANWGADEATEKLRVVEVESTTATMPYWEGCSIETQKKFKAFYAYCQFMATLACLACGNPAWPLSVLIAIQLASLLMTLVRKGLLSSRGYHYGYTASLVMPYFVGLRSMLYTQSLEFPFMLVLGYAMFQLRRRGVSKYALWIPVILGRLLVGDTFISYAAW</sequence>
<feature type="transmembrane region" description="Helical" evidence="4">
    <location>
        <begin position="445"/>
        <end position="463"/>
    </location>
</feature>
<dbReference type="InterPro" id="IPR001199">
    <property type="entry name" value="Cyt_B5-like_heme/steroid-bd"/>
</dbReference>
<name>A0A9K3KX28_9STRA</name>
<evidence type="ECO:0000256" key="4">
    <source>
        <dbReference type="SAM" id="Phobius"/>
    </source>
</evidence>
<organism evidence="6 7">
    <name type="scientific">Nitzschia inconspicua</name>
    <dbReference type="NCBI Taxonomy" id="303405"/>
    <lineage>
        <taxon>Eukaryota</taxon>
        <taxon>Sar</taxon>
        <taxon>Stramenopiles</taxon>
        <taxon>Ochrophyta</taxon>
        <taxon>Bacillariophyta</taxon>
        <taxon>Bacillariophyceae</taxon>
        <taxon>Bacillariophycidae</taxon>
        <taxon>Bacillariales</taxon>
        <taxon>Bacillariaceae</taxon>
        <taxon>Nitzschia</taxon>
    </lineage>
</organism>
<evidence type="ECO:0000256" key="2">
    <source>
        <dbReference type="ARBA" id="ARBA00022723"/>
    </source>
</evidence>
<gene>
    <name evidence="6" type="ORF">IV203_010427</name>
</gene>
<keyword evidence="4" id="KW-1133">Transmembrane helix</keyword>
<keyword evidence="7" id="KW-1185">Reference proteome</keyword>
<dbReference type="Proteomes" id="UP000693970">
    <property type="component" value="Unassembled WGS sequence"/>
</dbReference>
<keyword evidence="2" id="KW-0479">Metal-binding</keyword>
<dbReference type="OrthoDB" id="427333at2759"/>
<keyword evidence="4" id="KW-0472">Membrane</keyword>
<keyword evidence="4" id="KW-0812">Transmembrane</keyword>
<dbReference type="AlphaFoldDB" id="A0A9K3KX28"/>
<feature type="transmembrane region" description="Helical" evidence="4">
    <location>
        <begin position="294"/>
        <end position="314"/>
    </location>
</feature>
<dbReference type="GO" id="GO:0020037">
    <property type="term" value="F:heme binding"/>
    <property type="evidence" value="ECO:0007669"/>
    <property type="project" value="TreeGrafter"/>
</dbReference>
<evidence type="ECO:0000313" key="7">
    <source>
        <dbReference type="Proteomes" id="UP000693970"/>
    </source>
</evidence>
<keyword evidence="3" id="KW-0408">Iron</keyword>
<feature type="transmembrane region" description="Helical" evidence="4">
    <location>
        <begin position="223"/>
        <end position="242"/>
    </location>
</feature>
<reference evidence="6" key="1">
    <citation type="journal article" date="2021" name="Sci. Rep.">
        <title>Diploid genomic architecture of Nitzschia inconspicua, an elite biomass production diatom.</title>
        <authorList>
            <person name="Oliver A."/>
            <person name="Podell S."/>
            <person name="Pinowska A."/>
            <person name="Traller J.C."/>
            <person name="Smith S.R."/>
            <person name="McClure R."/>
            <person name="Beliaev A."/>
            <person name="Bohutskyi P."/>
            <person name="Hill E.A."/>
            <person name="Rabines A."/>
            <person name="Zheng H."/>
            <person name="Allen L.Z."/>
            <person name="Kuo A."/>
            <person name="Grigoriev I.V."/>
            <person name="Allen A.E."/>
            <person name="Hazlebeck D."/>
            <person name="Allen E.E."/>
        </authorList>
    </citation>
    <scope>NUCLEOTIDE SEQUENCE</scope>
    <source>
        <strain evidence="6">Hildebrandi</strain>
    </source>
</reference>
<dbReference type="Pfam" id="PF00173">
    <property type="entry name" value="Cyt-b5"/>
    <property type="match status" value="1"/>
</dbReference>
<reference evidence="6" key="2">
    <citation type="submission" date="2021-04" db="EMBL/GenBank/DDBJ databases">
        <authorList>
            <person name="Podell S."/>
        </authorList>
    </citation>
    <scope>NUCLEOTIDE SEQUENCE</scope>
    <source>
        <strain evidence="6">Hildebrandi</strain>
    </source>
</reference>
<evidence type="ECO:0000313" key="6">
    <source>
        <dbReference type="EMBL" id="KAG7351067.1"/>
    </source>
</evidence>
<dbReference type="GO" id="GO:0046872">
    <property type="term" value="F:metal ion binding"/>
    <property type="evidence" value="ECO:0007669"/>
    <property type="project" value="UniProtKB-KW"/>
</dbReference>
<evidence type="ECO:0000256" key="1">
    <source>
        <dbReference type="ARBA" id="ARBA00022617"/>
    </source>
</evidence>
<dbReference type="InterPro" id="IPR050668">
    <property type="entry name" value="Cytochrome_b5"/>
</dbReference>
<evidence type="ECO:0000259" key="5">
    <source>
        <dbReference type="PROSITE" id="PS50255"/>
    </source>
</evidence>
<feature type="transmembrane region" description="Helical" evidence="4">
    <location>
        <begin position="475"/>
        <end position="495"/>
    </location>
</feature>
<dbReference type="PROSITE" id="PS50255">
    <property type="entry name" value="CYTOCHROME_B5_2"/>
    <property type="match status" value="1"/>
</dbReference>
<dbReference type="GO" id="GO:0016020">
    <property type="term" value="C:membrane"/>
    <property type="evidence" value="ECO:0007669"/>
    <property type="project" value="TreeGrafter"/>
</dbReference>
<evidence type="ECO:0000256" key="3">
    <source>
        <dbReference type="ARBA" id="ARBA00023004"/>
    </source>
</evidence>
<dbReference type="EMBL" id="JAGRRH010000018">
    <property type="protein sequence ID" value="KAG7351067.1"/>
    <property type="molecule type" value="Genomic_DNA"/>
</dbReference>
<dbReference type="PANTHER" id="PTHR19359">
    <property type="entry name" value="CYTOCHROME B5"/>
    <property type="match status" value="1"/>
</dbReference>
<feature type="domain" description="Cytochrome b5 heme-binding" evidence="5">
    <location>
        <begin position="105"/>
        <end position="177"/>
    </location>
</feature>
<dbReference type="SMART" id="SM01117">
    <property type="entry name" value="Cyt-b5"/>
    <property type="match status" value="1"/>
</dbReference>
<accession>A0A9K3KX28</accession>
<protein>
    <submittedName>
        <fullName evidence="6">Cytochrome b5-like heme/steroid binding domain containing protein</fullName>
    </submittedName>
</protein>
<proteinExistence type="predicted"/>
<comment type="caution">
    <text evidence="6">The sequence shown here is derived from an EMBL/GenBank/DDBJ whole genome shotgun (WGS) entry which is preliminary data.</text>
</comment>
<feature type="transmembrane region" description="Helical" evidence="4">
    <location>
        <begin position="254"/>
        <end position="274"/>
    </location>
</feature>